<dbReference type="GO" id="GO:0006892">
    <property type="term" value="P:post-Golgi vesicle-mediated transport"/>
    <property type="evidence" value="ECO:0007669"/>
    <property type="project" value="TreeGrafter"/>
</dbReference>
<evidence type="ECO:0000256" key="3">
    <source>
        <dbReference type="ARBA" id="ARBA00022927"/>
    </source>
</evidence>
<evidence type="ECO:0008006" key="6">
    <source>
        <dbReference type="Google" id="ProtNLM"/>
    </source>
</evidence>
<name>A0A7R9A6J5_9CRUS</name>
<dbReference type="FunFam" id="2.170.150.10:FF:000005">
    <property type="entry name" value="Guanine nucleotide exchange factor MSS4"/>
    <property type="match status" value="1"/>
</dbReference>
<organism evidence="4">
    <name type="scientific">Darwinula stevensoni</name>
    <dbReference type="NCBI Taxonomy" id="69355"/>
    <lineage>
        <taxon>Eukaryota</taxon>
        <taxon>Metazoa</taxon>
        <taxon>Ecdysozoa</taxon>
        <taxon>Arthropoda</taxon>
        <taxon>Crustacea</taxon>
        <taxon>Oligostraca</taxon>
        <taxon>Ostracoda</taxon>
        <taxon>Podocopa</taxon>
        <taxon>Podocopida</taxon>
        <taxon>Darwinulocopina</taxon>
        <taxon>Darwinuloidea</taxon>
        <taxon>Darwinulidae</taxon>
        <taxon>Darwinula</taxon>
    </lineage>
</organism>
<dbReference type="EMBL" id="CAJPEV010000900">
    <property type="protein sequence ID" value="CAG0889391.1"/>
    <property type="molecule type" value="Genomic_DNA"/>
</dbReference>
<accession>A0A7R9A6J5</accession>
<evidence type="ECO:0000256" key="2">
    <source>
        <dbReference type="ARBA" id="ARBA00022658"/>
    </source>
</evidence>
<reference evidence="4" key="1">
    <citation type="submission" date="2020-11" db="EMBL/GenBank/DDBJ databases">
        <authorList>
            <person name="Tran Van P."/>
        </authorList>
    </citation>
    <scope>NUCLEOTIDE SEQUENCE</scope>
</reference>
<dbReference type="SUPFAM" id="SSF51316">
    <property type="entry name" value="Mss4-like"/>
    <property type="match status" value="1"/>
</dbReference>
<dbReference type="OrthoDB" id="30840at2759"/>
<dbReference type="GO" id="GO:0005829">
    <property type="term" value="C:cytosol"/>
    <property type="evidence" value="ECO:0007669"/>
    <property type="project" value="TreeGrafter"/>
</dbReference>
<dbReference type="Gene3D" id="2.170.150.10">
    <property type="entry name" value="Metal Binding Protein, Guanine Nucleotide Exchange Factor, Chain A"/>
    <property type="match status" value="1"/>
</dbReference>
<dbReference type="InterPro" id="IPR011057">
    <property type="entry name" value="Mss4-like_sf"/>
</dbReference>
<evidence type="ECO:0000256" key="1">
    <source>
        <dbReference type="ARBA" id="ARBA00022448"/>
    </source>
</evidence>
<dbReference type="GO" id="GO:0007264">
    <property type="term" value="P:small GTPase-mediated signal transduction"/>
    <property type="evidence" value="ECO:0007669"/>
    <property type="project" value="InterPro"/>
</dbReference>
<keyword evidence="5" id="KW-1185">Reference proteome</keyword>
<dbReference type="PANTHER" id="PTHR13276:SF0">
    <property type="entry name" value="GUANINE NUCLEOTIDE EXCHANGE FACTOR MSS4"/>
    <property type="match status" value="1"/>
</dbReference>
<proteinExistence type="predicted"/>
<sequence>MNEEVHEEEGVGTLCNGAVPVGESNSPAQLSENVTSLTSDGKNSKLIMCQFCTSKILEPQMGKFIEKECGLPRITASKAAPSQECDILKEFFQVDNIYHFLNLGFSNNVGHVKYLACADCEAGPIGYQDLQSGLSYVAIERVRLV</sequence>
<dbReference type="Proteomes" id="UP000677054">
    <property type="component" value="Unassembled WGS sequence"/>
</dbReference>
<dbReference type="GO" id="GO:0008270">
    <property type="term" value="F:zinc ion binding"/>
    <property type="evidence" value="ECO:0007669"/>
    <property type="project" value="TreeGrafter"/>
</dbReference>
<protein>
    <recommendedName>
        <fullName evidence="6">Guanine nucleotide exchange factor MSS4-like protein</fullName>
    </recommendedName>
</protein>
<keyword evidence="3" id="KW-0653">Protein transport</keyword>
<evidence type="ECO:0000313" key="5">
    <source>
        <dbReference type="Proteomes" id="UP000677054"/>
    </source>
</evidence>
<dbReference type="GO" id="GO:0005085">
    <property type="term" value="F:guanyl-nucleotide exchange factor activity"/>
    <property type="evidence" value="ECO:0007669"/>
    <property type="project" value="UniProtKB-KW"/>
</dbReference>
<gene>
    <name evidence="4" type="ORF">DSTB1V02_LOCUS5475</name>
</gene>
<dbReference type="Pfam" id="PF04421">
    <property type="entry name" value="Mss4"/>
    <property type="match status" value="1"/>
</dbReference>
<dbReference type="InterPro" id="IPR011323">
    <property type="entry name" value="Mss4/transl-control_tumour"/>
</dbReference>
<keyword evidence="2" id="KW-0344">Guanine-nucleotide releasing factor</keyword>
<dbReference type="PANTHER" id="PTHR13276">
    <property type="entry name" value="GUANINE NUCLEOTIDE EXCHANGE FACTOR MSS4"/>
    <property type="match status" value="1"/>
</dbReference>
<dbReference type="AlphaFoldDB" id="A0A7R9A6J5"/>
<dbReference type="GO" id="GO:0015031">
    <property type="term" value="P:protein transport"/>
    <property type="evidence" value="ECO:0007669"/>
    <property type="project" value="UniProtKB-KW"/>
</dbReference>
<keyword evidence="1" id="KW-0813">Transport</keyword>
<dbReference type="EMBL" id="LR900417">
    <property type="protein sequence ID" value="CAD7245604.1"/>
    <property type="molecule type" value="Genomic_DNA"/>
</dbReference>
<dbReference type="InterPro" id="IPR007515">
    <property type="entry name" value="Mss4"/>
</dbReference>
<evidence type="ECO:0000313" key="4">
    <source>
        <dbReference type="EMBL" id="CAD7245604.1"/>
    </source>
</evidence>
<dbReference type="GO" id="GO:0016020">
    <property type="term" value="C:membrane"/>
    <property type="evidence" value="ECO:0007669"/>
    <property type="project" value="TreeGrafter"/>
</dbReference>
<dbReference type="PROSITE" id="PS51796">
    <property type="entry name" value="MSS4"/>
    <property type="match status" value="1"/>
</dbReference>